<name>A0A0L0NAW4_TOLOC</name>
<protein>
    <submittedName>
        <fullName evidence="2">Uncharacterized protein</fullName>
    </submittedName>
</protein>
<keyword evidence="3" id="KW-1185">Reference proteome</keyword>
<evidence type="ECO:0000256" key="1">
    <source>
        <dbReference type="SAM" id="MobiDB-lite"/>
    </source>
</evidence>
<dbReference type="Proteomes" id="UP000036947">
    <property type="component" value="Unassembled WGS sequence"/>
</dbReference>
<feature type="region of interest" description="Disordered" evidence="1">
    <location>
        <begin position="130"/>
        <end position="155"/>
    </location>
</feature>
<accession>A0A0L0NAW4</accession>
<reference evidence="2 3" key="1">
    <citation type="journal article" date="2015" name="BMC Genomics">
        <title>The genome of the truffle-parasite Tolypocladium ophioglossoides and the evolution of antifungal peptaibiotics.</title>
        <authorList>
            <person name="Quandt C.A."/>
            <person name="Bushley K.E."/>
            <person name="Spatafora J.W."/>
        </authorList>
    </citation>
    <scope>NUCLEOTIDE SEQUENCE [LARGE SCALE GENOMIC DNA]</scope>
    <source>
        <strain evidence="2 3">CBS 100239</strain>
    </source>
</reference>
<dbReference type="EMBL" id="LFRF01000010">
    <property type="protein sequence ID" value="KND90915.1"/>
    <property type="molecule type" value="Genomic_DNA"/>
</dbReference>
<comment type="caution">
    <text evidence="2">The sequence shown here is derived from an EMBL/GenBank/DDBJ whole genome shotgun (WGS) entry which is preliminary data.</text>
</comment>
<proteinExistence type="predicted"/>
<evidence type="ECO:0000313" key="2">
    <source>
        <dbReference type="EMBL" id="KND90915.1"/>
    </source>
</evidence>
<sequence length="210" mass="22379">MCVSNNKHQQPVTTLLLKRPPDARIRAEKRGTKHQHHRALLQDELTPRLACLLRKCSRSRAFSSADRFLGAPDDLARETGRSRYLDDAKAVGVAAATDDSNLGWGDGGSGSWVSGPRGCRLGGVCGREGGRTAAASGGPTSMAPSTPRHGGGSRRRKVGFGVCLGFTSARFSSRAASGVSSLMMCRALSTSLGKHLKMYSKSRLVTIIRL</sequence>
<dbReference type="AlphaFoldDB" id="A0A0L0NAW4"/>
<evidence type="ECO:0000313" key="3">
    <source>
        <dbReference type="Proteomes" id="UP000036947"/>
    </source>
</evidence>
<gene>
    <name evidence="2" type="ORF">TOPH_04296</name>
</gene>
<organism evidence="2 3">
    <name type="scientific">Tolypocladium ophioglossoides (strain CBS 100239)</name>
    <name type="common">Snaketongue truffleclub</name>
    <name type="synonym">Elaphocordyceps ophioglossoides</name>
    <dbReference type="NCBI Taxonomy" id="1163406"/>
    <lineage>
        <taxon>Eukaryota</taxon>
        <taxon>Fungi</taxon>
        <taxon>Dikarya</taxon>
        <taxon>Ascomycota</taxon>
        <taxon>Pezizomycotina</taxon>
        <taxon>Sordariomycetes</taxon>
        <taxon>Hypocreomycetidae</taxon>
        <taxon>Hypocreales</taxon>
        <taxon>Ophiocordycipitaceae</taxon>
        <taxon>Tolypocladium</taxon>
    </lineage>
</organism>